<reference evidence="3" key="1">
    <citation type="submission" date="2024-05" db="EMBL/GenBank/DDBJ databases">
        <title>Whole genome shotgun sequence of Streptomyces daghestanicus NBRC 12762.</title>
        <authorList>
            <person name="Komaki H."/>
            <person name="Tamura T."/>
        </authorList>
    </citation>
    <scope>NUCLEOTIDE SEQUENCE</scope>
    <source>
        <strain evidence="3">NBRC 12762</strain>
    </source>
</reference>
<accession>A0ABQ3Q9K9</accession>
<organism evidence="3 4">
    <name type="scientific">Streptomyces daghestanicus</name>
    <dbReference type="NCBI Taxonomy" id="66885"/>
    <lineage>
        <taxon>Bacteria</taxon>
        <taxon>Bacillati</taxon>
        <taxon>Actinomycetota</taxon>
        <taxon>Actinomycetes</taxon>
        <taxon>Kitasatosporales</taxon>
        <taxon>Streptomycetaceae</taxon>
        <taxon>Streptomyces</taxon>
    </lineage>
</organism>
<dbReference type="InterPro" id="IPR003594">
    <property type="entry name" value="HATPase_dom"/>
</dbReference>
<keyword evidence="1" id="KW-0418">Kinase</keyword>
<keyword evidence="1" id="KW-0723">Serine/threonine-protein kinase</keyword>
<name>A0ABQ3Q9K9_9ACTN</name>
<sequence length="218" mass="23868">MIPSTCVVRMPWIVDFLATEKEVRVLRRGVRAQLDRWGLPHLADDAQLCVSELVANVIGHVGPGTPTTLILLPDDEFLRIEVHDPDPRALPTLMTADAESESGRGLALVTAVTDRWGVHLLAGSKVTWCELVKAPDPTVTDRDRPPSPWSARAEAVIDLYRPTPRHPVGRLGAAHAEETAISVITDLLHWLRAHGRDADDVLDRALMRFESRAPGAGG</sequence>
<evidence type="ECO:0000313" key="4">
    <source>
        <dbReference type="Proteomes" id="UP001052655"/>
    </source>
</evidence>
<dbReference type="RefSeq" id="WP_226535919.1">
    <property type="nucleotide sequence ID" value="NZ_BMTC01000010.1"/>
</dbReference>
<dbReference type="SUPFAM" id="SSF55874">
    <property type="entry name" value="ATPase domain of HSP90 chaperone/DNA topoisomerase II/histidine kinase"/>
    <property type="match status" value="1"/>
</dbReference>
<comment type="caution">
    <text evidence="3">The sequence shown here is derived from an EMBL/GenBank/DDBJ whole genome shotgun (WGS) entry which is preliminary data.</text>
</comment>
<dbReference type="InterPro" id="IPR036890">
    <property type="entry name" value="HATPase_C_sf"/>
</dbReference>
<evidence type="ECO:0000256" key="1">
    <source>
        <dbReference type="ARBA" id="ARBA00022527"/>
    </source>
</evidence>
<protein>
    <recommendedName>
        <fullName evidence="2">Histidine kinase/HSP90-like ATPase domain-containing protein</fullName>
    </recommendedName>
</protein>
<gene>
    <name evidence="3" type="ORF">Sdagh_57060</name>
</gene>
<keyword evidence="4" id="KW-1185">Reference proteome</keyword>
<dbReference type="Pfam" id="PF13581">
    <property type="entry name" value="HATPase_c_2"/>
    <property type="match status" value="1"/>
</dbReference>
<dbReference type="PANTHER" id="PTHR35526:SF3">
    <property type="entry name" value="ANTI-SIGMA-F FACTOR RSBW"/>
    <property type="match status" value="1"/>
</dbReference>
<dbReference type="Proteomes" id="UP001052655">
    <property type="component" value="Unassembled WGS sequence"/>
</dbReference>
<evidence type="ECO:0000313" key="3">
    <source>
        <dbReference type="EMBL" id="GHI33976.1"/>
    </source>
</evidence>
<dbReference type="InterPro" id="IPR050267">
    <property type="entry name" value="Anti-sigma-factor_SerPK"/>
</dbReference>
<proteinExistence type="predicted"/>
<dbReference type="EMBL" id="BNDX01000016">
    <property type="protein sequence ID" value="GHI33976.1"/>
    <property type="molecule type" value="Genomic_DNA"/>
</dbReference>
<dbReference type="CDD" id="cd16936">
    <property type="entry name" value="HATPase_RsbW-like"/>
    <property type="match status" value="1"/>
</dbReference>
<feature type="domain" description="Histidine kinase/HSP90-like ATPase" evidence="2">
    <location>
        <begin position="18"/>
        <end position="118"/>
    </location>
</feature>
<keyword evidence="1" id="KW-0808">Transferase</keyword>
<dbReference type="Gene3D" id="3.30.565.10">
    <property type="entry name" value="Histidine kinase-like ATPase, C-terminal domain"/>
    <property type="match status" value="1"/>
</dbReference>
<evidence type="ECO:0000259" key="2">
    <source>
        <dbReference type="Pfam" id="PF13581"/>
    </source>
</evidence>
<dbReference type="PANTHER" id="PTHR35526">
    <property type="entry name" value="ANTI-SIGMA-F FACTOR RSBW-RELATED"/>
    <property type="match status" value="1"/>
</dbReference>